<dbReference type="Gene3D" id="2.40.260.10">
    <property type="entry name" value="Sortase"/>
    <property type="match status" value="1"/>
</dbReference>
<evidence type="ECO:0000256" key="3">
    <source>
        <dbReference type="SAM" id="Coils"/>
    </source>
</evidence>
<feature type="transmembrane region" description="Helical" evidence="4">
    <location>
        <begin position="20"/>
        <end position="44"/>
    </location>
</feature>
<reference evidence="5 6" key="1">
    <citation type="submission" date="2018-08" db="EMBL/GenBank/DDBJ databases">
        <title>A genome reference for cultivated species of the human gut microbiota.</title>
        <authorList>
            <person name="Zou Y."/>
            <person name="Xue W."/>
            <person name="Luo G."/>
        </authorList>
    </citation>
    <scope>NUCLEOTIDE SEQUENCE [LARGE SCALE GENOMIC DNA]</scope>
    <source>
        <strain evidence="5 6">TF11-7</strain>
    </source>
</reference>
<protein>
    <submittedName>
        <fullName evidence="5">SrtB family sortase</fullName>
        <ecNumber evidence="5">3.4.22.71</ecNumber>
    </submittedName>
</protein>
<keyword evidence="3" id="KW-0175">Coiled coil</keyword>
<dbReference type="AlphaFoldDB" id="A0A3E4LLS4"/>
<keyword evidence="4" id="KW-0812">Transmembrane</keyword>
<dbReference type="RefSeq" id="WP_117688413.1">
    <property type="nucleotide sequence ID" value="NZ_QSQN01000028.1"/>
</dbReference>
<dbReference type="SUPFAM" id="SSF63817">
    <property type="entry name" value="Sortase"/>
    <property type="match status" value="1"/>
</dbReference>
<evidence type="ECO:0000313" key="5">
    <source>
        <dbReference type="EMBL" id="RGK38244.1"/>
    </source>
</evidence>
<gene>
    <name evidence="5" type="primary">srtB</name>
    <name evidence="5" type="ORF">DXD17_10480</name>
</gene>
<dbReference type="GO" id="GO:0016787">
    <property type="term" value="F:hydrolase activity"/>
    <property type="evidence" value="ECO:0007669"/>
    <property type="project" value="UniProtKB-KW"/>
</dbReference>
<feature type="coiled-coil region" evidence="3">
    <location>
        <begin position="45"/>
        <end position="72"/>
    </location>
</feature>
<dbReference type="EMBL" id="QSQN01000028">
    <property type="protein sequence ID" value="RGK38244.1"/>
    <property type="molecule type" value="Genomic_DNA"/>
</dbReference>
<dbReference type="InterPro" id="IPR023365">
    <property type="entry name" value="Sortase_dom-sf"/>
</dbReference>
<evidence type="ECO:0000313" key="6">
    <source>
        <dbReference type="Proteomes" id="UP000260793"/>
    </source>
</evidence>
<feature type="active site" description="Proton donor/acceptor" evidence="2">
    <location>
        <position position="150"/>
    </location>
</feature>
<feature type="active site" description="Acyl-thioester intermediate" evidence="2">
    <location>
        <position position="248"/>
    </location>
</feature>
<dbReference type="EC" id="3.4.22.71" evidence="5"/>
<evidence type="ECO:0000256" key="2">
    <source>
        <dbReference type="PIRSR" id="PIRSR605754-1"/>
    </source>
</evidence>
<evidence type="ECO:0000256" key="4">
    <source>
        <dbReference type="SAM" id="Phobius"/>
    </source>
</evidence>
<dbReference type="InterPro" id="IPR009835">
    <property type="entry name" value="SrtB"/>
</dbReference>
<dbReference type="Proteomes" id="UP000260793">
    <property type="component" value="Unassembled WGS sequence"/>
</dbReference>
<accession>A0A3E4LLS4</accession>
<sequence length="268" mass="31206">MQEKGQENTKRDRKNGKRKWIIIAACAFTAAILLIGFIAGTWWMEKRAEQEYHAMQEKNAEKRQEVPEQEEKKVDIPVDFDSLQKENPDIYAWITIPDTVIDYPIVQSSEDNSYYLDHSAQKTESVNGAIYSENYNKKDFDDPITLLYGHNMKDGSMFAGLHKYEDDTYFNAHKDLIVYTPDAILKYQIFAAYRTDNRHILLYYDGGTEDYNRQAYLNDILEQRTMGAIIDKSAPVNTERKILTLSTCDRAGDDYRYVVQAYLVEKIK</sequence>
<organism evidence="5 6">
    <name type="scientific">[Ruminococcus] lactaris</name>
    <dbReference type="NCBI Taxonomy" id="46228"/>
    <lineage>
        <taxon>Bacteria</taxon>
        <taxon>Bacillati</taxon>
        <taxon>Bacillota</taxon>
        <taxon>Clostridia</taxon>
        <taxon>Lachnospirales</taxon>
        <taxon>Lachnospiraceae</taxon>
        <taxon>Mediterraneibacter</taxon>
    </lineage>
</organism>
<comment type="caution">
    <text evidence="5">The sequence shown here is derived from an EMBL/GenBank/DDBJ whole genome shotgun (WGS) entry which is preliminary data.</text>
</comment>
<evidence type="ECO:0000256" key="1">
    <source>
        <dbReference type="ARBA" id="ARBA00022801"/>
    </source>
</evidence>
<proteinExistence type="predicted"/>
<keyword evidence="4" id="KW-1133">Transmembrane helix</keyword>
<keyword evidence="4" id="KW-0472">Membrane</keyword>
<keyword evidence="1 5" id="KW-0378">Hydrolase</keyword>
<dbReference type="Pfam" id="PF04203">
    <property type="entry name" value="Sortase"/>
    <property type="match status" value="1"/>
</dbReference>
<dbReference type="InterPro" id="IPR005754">
    <property type="entry name" value="Sortase"/>
</dbReference>
<dbReference type="CDD" id="cd05826">
    <property type="entry name" value="Sortase_B"/>
    <property type="match status" value="1"/>
</dbReference>
<name>A0A3E4LLS4_9FIRM</name>
<dbReference type="NCBIfam" id="TIGR03064">
    <property type="entry name" value="sortase_srtB"/>
    <property type="match status" value="1"/>
</dbReference>